<comment type="caution">
    <text evidence="1">The sequence shown here is derived from an EMBL/GenBank/DDBJ whole genome shotgun (WGS) entry which is preliminary data.</text>
</comment>
<evidence type="ECO:0000313" key="2">
    <source>
        <dbReference type="Proteomes" id="UP000431401"/>
    </source>
</evidence>
<gene>
    <name evidence="1" type="ORF">NRB56_39770</name>
</gene>
<accession>A0A7K0DRK4</accession>
<dbReference type="Proteomes" id="UP000431401">
    <property type="component" value="Unassembled WGS sequence"/>
</dbReference>
<proteinExistence type="predicted"/>
<sequence>MFVLDHPQAPTLIDARRPTLVDCFEHALGRATARGCARRIAEGDTDSGYLRRNLLRFSADPERARARVTALYGPGVPGVAAPRTGAAPLDPEREREPVITATNRGDIAATLVHLYRGGPEAELRPALGRYLAEVTRGLPLMPGSVALVADTSESLRGYGDREWALLSQAAALRLVLAEICPRLTVVEVGEQQGPTDLAGGLLDALATGPELVVLVTDGYENRLSGDLGRVVATLPRIGIDTPIVLCRSMFTGRDEMSLRNPAPALPCLDFWHQDDFAGLLPRLFAHCADGRDWIHAAVRHRLDRRPEGVLP</sequence>
<dbReference type="RefSeq" id="WP_153344273.1">
    <property type="nucleotide sequence ID" value="NZ_WEGI01000008.1"/>
</dbReference>
<organism evidence="1 2">
    <name type="scientific">Nocardia aurantia</name>
    <dbReference type="NCBI Taxonomy" id="2585199"/>
    <lineage>
        <taxon>Bacteria</taxon>
        <taxon>Bacillati</taxon>
        <taxon>Actinomycetota</taxon>
        <taxon>Actinomycetes</taxon>
        <taxon>Mycobacteriales</taxon>
        <taxon>Nocardiaceae</taxon>
        <taxon>Nocardia</taxon>
    </lineage>
</organism>
<dbReference type="AlphaFoldDB" id="A0A7K0DRK4"/>
<dbReference type="EMBL" id="WEGI01000008">
    <property type="protein sequence ID" value="MQY28393.1"/>
    <property type="molecule type" value="Genomic_DNA"/>
</dbReference>
<reference evidence="1 2" key="1">
    <citation type="submission" date="2019-10" db="EMBL/GenBank/DDBJ databases">
        <title>Nocardia macrotermitis sp. nov. and Nocardia aurantia sp. nov., isolated from the gut of fungus growing-termite Macrotermes natalensis.</title>
        <authorList>
            <person name="Benndorf R."/>
            <person name="Schwitalla J."/>
            <person name="Martin K."/>
            <person name="De Beer W."/>
            <person name="Kaster A.-K."/>
            <person name="Vollmers J."/>
            <person name="Poulsen M."/>
            <person name="Beemelmanns C."/>
        </authorList>
    </citation>
    <scope>NUCLEOTIDE SEQUENCE [LARGE SCALE GENOMIC DNA]</scope>
    <source>
        <strain evidence="1 2">RB56</strain>
    </source>
</reference>
<dbReference type="OrthoDB" id="444138at2"/>
<protein>
    <recommendedName>
        <fullName evidence="3">VWA domain-containing protein</fullName>
    </recommendedName>
</protein>
<evidence type="ECO:0008006" key="3">
    <source>
        <dbReference type="Google" id="ProtNLM"/>
    </source>
</evidence>
<evidence type="ECO:0000313" key="1">
    <source>
        <dbReference type="EMBL" id="MQY28393.1"/>
    </source>
</evidence>
<name>A0A7K0DRK4_9NOCA</name>
<keyword evidence="2" id="KW-1185">Reference proteome</keyword>